<dbReference type="GO" id="GO:0071391">
    <property type="term" value="P:cellular response to estrogen stimulus"/>
    <property type="evidence" value="ECO:0007669"/>
    <property type="project" value="TreeGrafter"/>
</dbReference>
<dbReference type="InterPro" id="IPR015817">
    <property type="entry name" value="Vitellinogen_open_b-sht_sub1"/>
</dbReference>
<dbReference type="Pfam" id="PF09175">
    <property type="entry name" value="Vit_b-sht_shell"/>
    <property type="match status" value="1"/>
</dbReference>
<dbReference type="FunFam" id="2.20.50.20:FF:000001">
    <property type="entry name" value="Vitellogenin 5"/>
    <property type="match status" value="1"/>
</dbReference>
<evidence type="ECO:0000256" key="3">
    <source>
        <dbReference type="ARBA" id="ARBA00022761"/>
    </source>
</evidence>
<dbReference type="InterPro" id="IPR015819">
    <property type="entry name" value="Lipid_transp_b-sht_shell"/>
</dbReference>
<dbReference type="PANTHER" id="PTHR23345">
    <property type="entry name" value="VITELLOGENIN-RELATED"/>
    <property type="match status" value="1"/>
</dbReference>
<dbReference type="Pfam" id="PF00094">
    <property type="entry name" value="VWD"/>
    <property type="match status" value="1"/>
</dbReference>
<dbReference type="PANTHER" id="PTHR23345:SF9">
    <property type="entry name" value="VITELLOGENIN-RELATED"/>
    <property type="match status" value="1"/>
</dbReference>
<feature type="domain" description="Vitellogenin" evidence="10">
    <location>
        <begin position="21"/>
        <end position="656"/>
    </location>
</feature>
<organism evidence="12">
    <name type="scientific">Solea senegalensis</name>
    <name type="common">Senegalese sole</name>
    <dbReference type="NCBI Taxonomy" id="28829"/>
    <lineage>
        <taxon>Eukaryota</taxon>
        <taxon>Metazoa</taxon>
        <taxon>Chordata</taxon>
        <taxon>Craniata</taxon>
        <taxon>Vertebrata</taxon>
        <taxon>Euteleostomi</taxon>
        <taxon>Actinopterygii</taxon>
        <taxon>Neopterygii</taxon>
        <taxon>Teleostei</taxon>
        <taxon>Neoteleostei</taxon>
        <taxon>Acanthomorphata</taxon>
        <taxon>Carangaria</taxon>
        <taxon>Pleuronectiformes</taxon>
        <taxon>Pleuronectoidei</taxon>
        <taxon>Soleidae</taxon>
        <taxon>Solea</taxon>
    </lineage>
</organism>
<comment type="function">
    <text evidence="6">Precursor of the major egg-yolk proteins that are sources of nutrients during early development of oviparous organisms.</text>
</comment>
<accession>A0A2P9DTV2</accession>
<evidence type="ECO:0000256" key="5">
    <source>
        <dbReference type="ARBA" id="ARBA00023180"/>
    </source>
</evidence>
<feature type="disulfide bond" evidence="7">
    <location>
        <begin position="201"/>
        <end position="204"/>
    </location>
</feature>
<protein>
    <submittedName>
        <fullName evidence="12">Vitellogenin Aa</fullName>
    </submittedName>
</protein>
<evidence type="ECO:0000256" key="1">
    <source>
        <dbReference type="ARBA" id="ARBA00022553"/>
    </source>
</evidence>
<dbReference type="SMART" id="SM01170">
    <property type="entry name" value="DUF1944"/>
    <property type="match status" value="1"/>
</dbReference>
<evidence type="ECO:0000313" key="12">
    <source>
        <dbReference type="EMBL" id="SOX60630.1"/>
    </source>
</evidence>
<feature type="compositionally biased region" description="Low complexity" evidence="8">
    <location>
        <begin position="1074"/>
        <end position="1103"/>
    </location>
</feature>
<dbReference type="SUPFAM" id="SSF48431">
    <property type="entry name" value="Lipovitellin-phosvitin complex, superhelical domain"/>
    <property type="match status" value="1"/>
</dbReference>
<dbReference type="GO" id="GO:0005319">
    <property type="term" value="F:lipid transporter activity"/>
    <property type="evidence" value="ECO:0007669"/>
    <property type="project" value="InterPro"/>
</dbReference>
<dbReference type="SMART" id="SM00638">
    <property type="entry name" value="LPD_N"/>
    <property type="match status" value="1"/>
</dbReference>
<dbReference type="Gene3D" id="2.20.90.10">
    <property type="entry name" value="Vitellinogen, beta-sheet shell domain"/>
    <property type="match status" value="1"/>
</dbReference>
<evidence type="ECO:0000259" key="11">
    <source>
        <dbReference type="PROSITE" id="PS51233"/>
    </source>
</evidence>
<evidence type="ECO:0000256" key="4">
    <source>
        <dbReference type="ARBA" id="ARBA00023157"/>
    </source>
</evidence>
<dbReference type="InterPro" id="IPR015816">
    <property type="entry name" value="Vitellinogen_b-sht_N"/>
</dbReference>
<evidence type="ECO:0000256" key="2">
    <source>
        <dbReference type="ARBA" id="ARBA00022729"/>
    </source>
</evidence>
<gene>
    <name evidence="12" type="primary">vtgAa</name>
</gene>
<evidence type="ECO:0000256" key="7">
    <source>
        <dbReference type="PROSITE-ProRule" id="PRU00557"/>
    </source>
</evidence>
<dbReference type="InterPro" id="IPR015258">
    <property type="entry name" value="Vitellinogen_b-sht_shell"/>
</dbReference>
<feature type="chain" id="PRO_5015148888" evidence="9">
    <location>
        <begin position="20"/>
        <end position="1640"/>
    </location>
</feature>
<dbReference type="FunFam" id="2.30.230.10:FF:000002">
    <property type="entry name" value="Vitellogenin 7"/>
    <property type="match status" value="1"/>
</dbReference>
<evidence type="ECO:0000256" key="9">
    <source>
        <dbReference type="SAM" id="SignalP"/>
    </source>
</evidence>
<dbReference type="Gene3D" id="2.20.50.20">
    <property type="entry name" value="Lipovitellin. Chain A, domain 3"/>
    <property type="match status" value="2"/>
</dbReference>
<dbReference type="Gene3D" id="1.25.10.20">
    <property type="entry name" value="Vitellinogen, superhelical"/>
    <property type="match status" value="1"/>
</dbReference>
<dbReference type="InterPro" id="IPR001846">
    <property type="entry name" value="VWF_type-D"/>
</dbReference>
<dbReference type="SUPFAM" id="SSF56968">
    <property type="entry name" value="Lipovitellin-phosvitin complex, beta-sheet shell regions"/>
    <property type="match status" value="3"/>
</dbReference>
<feature type="disulfide bond" evidence="7">
    <location>
        <begin position="159"/>
        <end position="185"/>
    </location>
</feature>
<keyword evidence="1" id="KW-0597">Phosphoprotein</keyword>
<dbReference type="SMART" id="SM01169">
    <property type="entry name" value="DUF1943"/>
    <property type="match status" value="1"/>
</dbReference>
<dbReference type="PROSITE" id="PS51233">
    <property type="entry name" value="VWFD"/>
    <property type="match status" value="1"/>
</dbReference>
<dbReference type="Pfam" id="PF01347">
    <property type="entry name" value="Vitellogenin_N"/>
    <property type="match status" value="1"/>
</dbReference>
<feature type="region of interest" description="Disordered" evidence="8">
    <location>
        <begin position="1071"/>
        <end position="1103"/>
    </location>
</feature>
<reference evidence="12" key="1">
    <citation type="submission" date="2018-01" db="EMBL/GenBank/DDBJ databases">
        <authorList>
            <person name="Gaut B.S."/>
            <person name="Morton B.R."/>
            <person name="Clegg M.T."/>
            <person name="Duvall M.R."/>
        </authorList>
    </citation>
    <scope>NUCLEOTIDE SEQUENCE</scope>
    <source>
        <tissue evidence="12">Liver</tissue>
    </source>
</reference>
<evidence type="ECO:0000256" key="6">
    <source>
        <dbReference type="ARBA" id="ARBA00057087"/>
    </source>
</evidence>
<proteinExistence type="evidence at transcript level"/>
<feature type="domain" description="VWFD" evidence="11">
    <location>
        <begin position="1371"/>
        <end position="1546"/>
    </location>
</feature>
<feature type="signal peptide" evidence="9">
    <location>
        <begin position="1"/>
        <end position="19"/>
    </location>
</feature>
<dbReference type="Gene3D" id="2.20.80.10">
    <property type="entry name" value="Lipovitellin-phosvitin complex, chain A, domain 4"/>
    <property type="match status" value="1"/>
</dbReference>
<evidence type="ECO:0000256" key="8">
    <source>
        <dbReference type="SAM" id="MobiDB-lite"/>
    </source>
</evidence>
<dbReference type="PROSITE" id="PS51211">
    <property type="entry name" value="VITELLOGENIN"/>
    <property type="match status" value="1"/>
</dbReference>
<evidence type="ECO:0000259" key="10">
    <source>
        <dbReference type="PROSITE" id="PS51211"/>
    </source>
</evidence>
<dbReference type="GO" id="GO:0045735">
    <property type="term" value="F:nutrient reservoir activity"/>
    <property type="evidence" value="ECO:0007669"/>
    <property type="project" value="UniProtKB-KW"/>
</dbReference>
<dbReference type="FunFam" id="2.20.80.10:FF:000001">
    <property type="entry name" value="Vitellogenin 7"/>
    <property type="match status" value="1"/>
</dbReference>
<keyword evidence="3" id="KW-0758">Storage protein</keyword>
<dbReference type="SMART" id="SM00216">
    <property type="entry name" value="VWD"/>
    <property type="match status" value="1"/>
</dbReference>
<comment type="caution">
    <text evidence="7">Lacks conserved residue(s) required for the propagation of feature annotation.</text>
</comment>
<dbReference type="InterPro" id="IPR001747">
    <property type="entry name" value="Vitellogenin_N"/>
</dbReference>
<dbReference type="GO" id="GO:0032355">
    <property type="term" value="P:response to estradiol"/>
    <property type="evidence" value="ECO:0007669"/>
    <property type="project" value="TreeGrafter"/>
</dbReference>
<dbReference type="InterPro" id="IPR011030">
    <property type="entry name" value="Lipovitellin_superhlx_dom"/>
</dbReference>
<dbReference type="EMBL" id="LT972220">
    <property type="protein sequence ID" value="SOX60630.1"/>
    <property type="molecule type" value="mRNA"/>
</dbReference>
<dbReference type="Gene3D" id="2.30.230.10">
    <property type="entry name" value="Lipovitellin, beta-sheet shell regions, chain A"/>
    <property type="match status" value="1"/>
</dbReference>
<name>A0A2P9DTV2_SOLSE</name>
<dbReference type="InterPro" id="IPR050733">
    <property type="entry name" value="Vitellogenin/Apolipophorin"/>
</dbReference>
<dbReference type="Pfam" id="PF09172">
    <property type="entry name" value="Vit_open_b-sht"/>
    <property type="match status" value="1"/>
</dbReference>
<sequence>MTAVVLALTLALVAGHAYADFAAGKTYVYKYEALLLGGLPEQGLARAGIKVSTKVLFSAATENIYMLKLVEPELFEYSGVWPKDPLILASKLTSALAAQLLTPVKFEYTNGVVGKMLAPQGVSTLVLNIYRGILNVLQLNLKKTQNVYELQEAGAQGVCRTLYAITEDEKAERILLTKTRDLNHCQERIMKDIGLAYTEKCTKCQQNLRGATAYNYVLKPLANGMLILEAKVNELIQFSPFTEINGAAQMETKQSLVFLEIENAPIVPIEAQYLQRGSLKYEFSTELLQTPLQLIKIKNVHSQIVEILDHLVTHNVDKVHDDAPLKFLELIQVLRAAHLVDLERLWIQYRNRPIYRQWILDAIPVIGTPDALRFIKEKFLSDELTVSETAQALVASVHMVAANTEVIKVVEQLAVSNKILEQPILREIVLLGFGTMISKHCAEKPVCPAEFIKPIQELLAEAVAKDDTQNIILLLKVLGNAGHPSSIKPITKILPIHGTAAASLPTRVHAEAILALRNIAKKEPRMIQDLALQLYIDKALQPELRMLACMVLFETRPPVGLVTSLASIVKAEKNLQVASFTYSYMKSLTKSNSVMHNSVSAACNVAVKILNPLLGRLNMRFSKAVYADIYNSPLMLGAAATAFYINDAATLLPKSIVAKTSAYLTGAAADVLEVGVRTEGLQEAILKNPNIIQSSDRITKMKRVIKALSQWRAQPNSSPLASIYVKFFGQEIAFANIDKALVDQIISLSTAPSVQSLGRDAIKALLSGASFHVVKPLLATEVRRILPTAAGLPMELSLYTAAVATAAIQIKATTTPALAENFHLAHLLKTDMQLETQIKPSVAVNTFAVMGVNTAVLQAALLTRAKLNSILPARISARLDINEGNFKVVILPVSVPEEVASVHVETFAVARNIEDLAAAKITPLIPAKVLEPLSSQILTSKITSASDSLTRSLEILDQEVESSRPNLKPKAAQFEKKYCTKAVGLKGCIKIATDNAAFHRDVALYKLAGKHSVALSVKPIEGEAIERLEMEIQVGPKAAEKLIKQINLSEEELVEGRQVLNKLKRILAPGHKNSTLSSSSSSRSSIHSSRSSSASSSSSRSLRRSSSASSLESLFGAISISSRSSARLSKEVIYQPNFQKHHKRQAHISQTTSAKRSMESFEAIHKKNKFLGKEIAPALAIIFRAVRADKQVQGYQLAVYLDRPTARLQIILAALAADNKWKLCADGVLLSNFKVTAKIGWGDECKQYDTVITAETGLVGQSPAARLKVTWTNLPSAFKRYAQKAYDYIPANMLAGFVQGKDEKSPEQLSLTVIATSDKKVDFVWKTPMHIVYQMSLQLPIALPLDRIHGLTPINNIVDKAHHLLGIAGAAECSFDGDTLTTFNNKKYKNERPLSCYQVLAQDCTDELKFMVLLRKDQLEQNHLNVKISDIDIDLYPKNSVVVVKVNGLEIPISSLPYQHPTAKIQIIPNGNGVSVQAPSHGLLEVYFDRNSYRIKVVDWMRGQTCGLCGKADGEVKQEFRTPSGRLTKNPVTYAHSWVLPAESCRDNTECRMKLESVQLEKQVNILGQQSKCFSVEPVLRCLPGCYPVKTTTVTVGYHCLPADSASNQQEKLHSIFENSVDLRETAEAHLACSCTAQCA</sequence>
<dbReference type="InterPro" id="IPR037088">
    <property type="entry name" value="Vitellinogen_b-sht_shell_sf"/>
</dbReference>
<keyword evidence="5" id="KW-0325">Glycoprotein</keyword>
<keyword evidence="4 7" id="KW-1015">Disulfide bond</keyword>
<keyword evidence="2 9" id="KW-0732">Signal</keyword>
<dbReference type="FunFam" id="1.25.10.20:FF:000002">
    <property type="entry name" value="Vitellogenin 7"/>
    <property type="match status" value="1"/>
</dbReference>
<dbReference type="InterPro" id="IPR015255">
    <property type="entry name" value="Vitellinogen_open_b-sht"/>
</dbReference>